<dbReference type="Pfam" id="PF03445">
    <property type="entry name" value="DUF294"/>
    <property type="match status" value="1"/>
</dbReference>
<dbReference type="AlphaFoldDB" id="A0A1N7JUK7"/>
<accession>A0A1N7JUK7</accession>
<organism evidence="3 4">
    <name type="scientific">Alicyclobacillus vulcanalis</name>
    <dbReference type="NCBI Taxonomy" id="252246"/>
    <lineage>
        <taxon>Bacteria</taxon>
        <taxon>Bacillati</taxon>
        <taxon>Bacillota</taxon>
        <taxon>Bacilli</taxon>
        <taxon>Bacillales</taxon>
        <taxon>Alicyclobacillaceae</taxon>
        <taxon>Alicyclobacillus</taxon>
    </lineage>
</organism>
<dbReference type="OrthoDB" id="9810963at2"/>
<dbReference type="STRING" id="252246.SAMN05421799_101189"/>
<dbReference type="GO" id="GO:0008773">
    <property type="term" value="F:[protein-PII] uridylyltransferase activity"/>
    <property type="evidence" value="ECO:0007669"/>
    <property type="project" value="InterPro"/>
</dbReference>
<feature type="domain" description="Protein-PII uridylyltransferase N-terminal" evidence="1">
    <location>
        <begin position="66"/>
        <end position="152"/>
    </location>
</feature>
<feature type="domain" description="DUF294" evidence="2">
    <location>
        <begin position="197"/>
        <end position="335"/>
    </location>
</feature>
<keyword evidence="4" id="KW-1185">Reference proteome</keyword>
<evidence type="ECO:0000313" key="4">
    <source>
        <dbReference type="Proteomes" id="UP000186156"/>
    </source>
</evidence>
<protein>
    <submittedName>
        <fullName evidence="3">CBS domain-containing protein</fullName>
    </submittedName>
</protein>
<dbReference type="InterPro" id="IPR043519">
    <property type="entry name" value="NT_sf"/>
</dbReference>
<evidence type="ECO:0000259" key="2">
    <source>
        <dbReference type="Pfam" id="PF10335"/>
    </source>
</evidence>
<proteinExistence type="predicted"/>
<dbReference type="SUPFAM" id="SSF81301">
    <property type="entry name" value="Nucleotidyltransferase"/>
    <property type="match status" value="1"/>
</dbReference>
<evidence type="ECO:0000313" key="3">
    <source>
        <dbReference type="EMBL" id="SIS53023.1"/>
    </source>
</evidence>
<dbReference type="InterPro" id="IPR005105">
    <property type="entry name" value="GlnD_Uridyltrans_N"/>
</dbReference>
<sequence length="343" mass="38774">MDVPACVTEAGEIRERGRQLQRAWCESLLADESPPSDSAWFQRWFTAFQTQRRALVVAGWTEVVSPDLRRRARLIALGSLARAEDLPQSDLDFALVTEAHVPLADAAPEIERFVRFMGPMGFSPCMGHVMGSNPRWFGSSGAWLERIRSYAAFPDWAHARYLYMTVDALPLEDAPEWAPVAAAVREILAGSPFLKWQMAHLGIRGTVGVRALGGVRWQARGRERVFAVKERFLAPLIHALRLLSLHHGVEELESVKRASALARMGALGHLDEDRLLRALWFGLRLRARRHAECWLKGQREDVDLVFRSALSPAWQEALEEHLRTVHALERLVCHAFSRPRGSR</sequence>
<dbReference type="Proteomes" id="UP000186156">
    <property type="component" value="Unassembled WGS sequence"/>
</dbReference>
<dbReference type="InterPro" id="IPR018821">
    <property type="entry name" value="DUF294_put_nucleoTrafse_sb-bd"/>
</dbReference>
<name>A0A1N7JUK7_9BACL</name>
<gene>
    <name evidence="3" type="ORF">SAMN05421799_101189</name>
</gene>
<dbReference type="EMBL" id="FTOO01000001">
    <property type="protein sequence ID" value="SIS53023.1"/>
    <property type="molecule type" value="Genomic_DNA"/>
</dbReference>
<dbReference type="Pfam" id="PF10335">
    <property type="entry name" value="DUF294_C"/>
    <property type="match status" value="1"/>
</dbReference>
<evidence type="ECO:0000259" key="1">
    <source>
        <dbReference type="Pfam" id="PF03445"/>
    </source>
</evidence>
<reference evidence="4" key="1">
    <citation type="submission" date="2017-01" db="EMBL/GenBank/DDBJ databases">
        <authorList>
            <person name="Varghese N."/>
            <person name="Submissions S."/>
        </authorList>
    </citation>
    <scope>NUCLEOTIDE SEQUENCE [LARGE SCALE GENOMIC DNA]</scope>
    <source>
        <strain evidence="4">DSM 16176</strain>
    </source>
</reference>